<dbReference type="Proteomes" id="UP000199048">
    <property type="component" value="Unassembled WGS sequence"/>
</dbReference>
<feature type="region of interest" description="Disordered" evidence="2">
    <location>
        <begin position="199"/>
        <end position="236"/>
    </location>
</feature>
<evidence type="ECO:0000256" key="2">
    <source>
        <dbReference type="SAM" id="MobiDB-lite"/>
    </source>
</evidence>
<accession>A0A1I4GWI5</accession>
<dbReference type="AlphaFoldDB" id="A0A1I4GWI5"/>
<dbReference type="InterPro" id="IPR014730">
    <property type="entry name" value="ETF_a/b_N"/>
</dbReference>
<name>A0A1I4GWI5_9HYPH</name>
<feature type="domain" description="Electron transfer flavoprotein alpha/beta-subunit N-terminal" evidence="3">
    <location>
        <begin position="26"/>
        <end position="161"/>
    </location>
</feature>
<dbReference type="EMBL" id="FOTK01000003">
    <property type="protein sequence ID" value="SFL33910.1"/>
    <property type="molecule type" value="Genomic_DNA"/>
</dbReference>
<dbReference type="OrthoDB" id="5598152at2"/>
<evidence type="ECO:0000313" key="4">
    <source>
        <dbReference type="EMBL" id="SFL33910.1"/>
    </source>
</evidence>
<reference evidence="5" key="1">
    <citation type="submission" date="2016-10" db="EMBL/GenBank/DDBJ databases">
        <authorList>
            <person name="Varghese N."/>
            <person name="Submissions S."/>
        </authorList>
    </citation>
    <scope>NUCLEOTIDE SEQUENCE [LARGE SCALE GENOMIC DNA]</scope>
    <source>
        <strain evidence="5">BL36</strain>
    </source>
</reference>
<dbReference type="STRING" id="582667.SAMN05192568_1003260"/>
<dbReference type="RefSeq" id="WP_092037782.1">
    <property type="nucleotide sequence ID" value="NZ_FOTK01000003.1"/>
</dbReference>
<keyword evidence="1" id="KW-0813">Transport</keyword>
<keyword evidence="5" id="KW-1185">Reference proteome</keyword>
<evidence type="ECO:0000313" key="5">
    <source>
        <dbReference type="Proteomes" id="UP000199048"/>
    </source>
</evidence>
<sequence>MKIAILLSAGRHPVSGAAVLPRLEAQAIRLAAGLGQHIGLHAGPEAAVVAEALGQGLAHIQHAALPEEADPVPALATCLAALAPDLVLAGRRGQGGAETGIVPYAVADRLGYPLIPDIIAAAPGEEAGTLHLDQSLGRGARRRVTIRGPVVATVHPDAPASFAYAYGQARRGVIEPVVGALAPHPAPVPAVEERPYRRRPKLVKGAPAGSSAAERLKAATGEAGPASSGRLLVRPDPDEAAREILAHLRRIGVLAAPRDPR</sequence>
<evidence type="ECO:0000256" key="1">
    <source>
        <dbReference type="ARBA" id="ARBA00022982"/>
    </source>
</evidence>
<dbReference type="SUPFAM" id="SSF52402">
    <property type="entry name" value="Adenine nucleotide alpha hydrolases-like"/>
    <property type="match status" value="1"/>
</dbReference>
<dbReference type="Pfam" id="PF01012">
    <property type="entry name" value="ETF"/>
    <property type="match status" value="1"/>
</dbReference>
<organism evidence="4 5">
    <name type="scientific">Methylobacterium pseudosasicola</name>
    <dbReference type="NCBI Taxonomy" id="582667"/>
    <lineage>
        <taxon>Bacteria</taxon>
        <taxon>Pseudomonadati</taxon>
        <taxon>Pseudomonadota</taxon>
        <taxon>Alphaproteobacteria</taxon>
        <taxon>Hyphomicrobiales</taxon>
        <taxon>Methylobacteriaceae</taxon>
        <taxon>Methylobacterium</taxon>
    </lineage>
</organism>
<proteinExistence type="predicted"/>
<protein>
    <submittedName>
        <fullName evidence="4">Electron transfer flavoprotein beta subunit</fullName>
    </submittedName>
</protein>
<dbReference type="InterPro" id="IPR014729">
    <property type="entry name" value="Rossmann-like_a/b/a_fold"/>
</dbReference>
<keyword evidence="1" id="KW-0249">Electron transport</keyword>
<gene>
    <name evidence="4" type="ORF">SAMN05192568_1003260</name>
</gene>
<evidence type="ECO:0000259" key="3">
    <source>
        <dbReference type="Pfam" id="PF01012"/>
    </source>
</evidence>
<dbReference type="Gene3D" id="3.40.50.620">
    <property type="entry name" value="HUPs"/>
    <property type="match status" value="1"/>
</dbReference>